<dbReference type="InterPro" id="IPR050275">
    <property type="entry name" value="PGM_Phosphatase"/>
</dbReference>
<keyword evidence="5" id="KW-1185">Reference proteome</keyword>
<name>A0A1M4W0J7_9HYPH</name>
<dbReference type="Proteomes" id="UP000184485">
    <property type="component" value="Unassembled WGS sequence"/>
</dbReference>
<reference evidence="4 5" key="1">
    <citation type="submission" date="2016-11" db="EMBL/GenBank/DDBJ databases">
        <authorList>
            <person name="Jaros S."/>
            <person name="Januszkiewicz K."/>
            <person name="Wedrychowicz H."/>
        </authorList>
    </citation>
    <scope>NUCLEOTIDE SEQUENCE [LARGE SCALE GENOMIC DNA]</scope>
    <source>
        <strain evidence="4 5">DSM 19436</strain>
    </source>
</reference>
<dbReference type="InterPro" id="IPR013078">
    <property type="entry name" value="His_Pase_superF_clade-1"/>
</dbReference>
<dbReference type="SMART" id="SM00855">
    <property type="entry name" value="PGAM"/>
    <property type="match status" value="1"/>
</dbReference>
<dbReference type="AlphaFoldDB" id="A0A1M4W0J7"/>
<organism evidence="4 5">
    <name type="scientific">Kaistia soli DSM 19436</name>
    <dbReference type="NCBI Taxonomy" id="1122133"/>
    <lineage>
        <taxon>Bacteria</taxon>
        <taxon>Pseudomonadati</taxon>
        <taxon>Pseudomonadota</taxon>
        <taxon>Alphaproteobacteria</taxon>
        <taxon>Hyphomicrobiales</taxon>
        <taxon>Kaistiaceae</taxon>
        <taxon>Kaistia</taxon>
    </lineage>
</organism>
<dbReference type="GO" id="GO:0005737">
    <property type="term" value="C:cytoplasm"/>
    <property type="evidence" value="ECO:0007669"/>
    <property type="project" value="TreeGrafter"/>
</dbReference>
<evidence type="ECO:0000256" key="2">
    <source>
        <dbReference type="PIRSR" id="PIRSR613078-2"/>
    </source>
</evidence>
<feature type="active site" description="Tele-phosphohistidine intermediate" evidence="1">
    <location>
        <position position="9"/>
    </location>
</feature>
<sequence>MPRIVFIRHGETDWNAEGRFQGQKDIPLNQHGRSQARRNGETLKTRMPEAIDFDFVASPLARTRETMEIVRGAMGLDPSAYHVDPILKEITFGHWEGYTSSELHAQWPDLVAAREADKWSFTPPFGESYSDLSVRIGAWLDTVESDTVAVSHGGVCRVLLGLLQGLDPETAPVLNIRQDRVMIWDGEHVIWV</sequence>
<dbReference type="SUPFAM" id="SSF53254">
    <property type="entry name" value="Phosphoglycerate mutase-like"/>
    <property type="match status" value="1"/>
</dbReference>
<protein>
    <submittedName>
        <fullName evidence="4">Probable phosphoglycerate mutase</fullName>
    </submittedName>
</protein>
<evidence type="ECO:0000313" key="4">
    <source>
        <dbReference type="EMBL" id="SHE74660.1"/>
    </source>
</evidence>
<dbReference type="PANTHER" id="PTHR48100:SF59">
    <property type="entry name" value="ADENOSYLCOBALAMIN_ALPHA-RIBAZOLE PHOSPHATASE"/>
    <property type="match status" value="1"/>
</dbReference>
<dbReference type="InterPro" id="IPR029033">
    <property type="entry name" value="His_PPase_superfam"/>
</dbReference>
<evidence type="ECO:0000256" key="3">
    <source>
        <dbReference type="SAM" id="MobiDB-lite"/>
    </source>
</evidence>
<feature type="binding site" evidence="2">
    <location>
        <position position="62"/>
    </location>
    <ligand>
        <name>substrate</name>
    </ligand>
</feature>
<dbReference type="OrthoDB" id="9781415at2"/>
<dbReference type="PIRSF" id="PIRSF000709">
    <property type="entry name" value="6PFK_2-Ptase"/>
    <property type="match status" value="1"/>
</dbReference>
<feature type="active site" description="Proton donor/acceptor" evidence="1">
    <location>
        <position position="89"/>
    </location>
</feature>
<feature type="binding site" evidence="2">
    <location>
        <begin position="8"/>
        <end position="15"/>
    </location>
    <ligand>
        <name>substrate</name>
    </ligand>
</feature>
<dbReference type="STRING" id="1122133.SAMN02745157_0842"/>
<proteinExistence type="predicted"/>
<dbReference type="PANTHER" id="PTHR48100">
    <property type="entry name" value="BROAD-SPECIFICITY PHOSPHATASE YOR283W-RELATED"/>
    <property type="match status" value="1"/>
</dbReference>
<evidence type="ECO:0000313" key="5">
    <source>
        <dbReference type="Proteomes" id="UP000184485"/>
    </source>
</evidence>
<dbReference type="RefSeq" id="WP_084526847.1">
    <property type="nucleotide sequence ID" value="NZ_FQUP01000001.1"/>
</dbReference>
<dbReference type="EMBL" id="FQUP01000001">
    <property type="protein sequence ID" value="SHE74660.1"/>
    <property type="molecule type" value="Genomic_DNA"/>
</dbReference>
<dbReference type="Gene3D" id="3.40.50.1240">
    <property type="entry name" value="Phosphoglycerate mutase-like"/>
    <property type="match status" value="1"/>
</dbReference>
<feature type="region of interest" description="Disordered" evidence="3">
    <location>
        <begin position="24"/>
        <end position="43"/>
    </location>
</feature>
<accession>A0A1M4W0J7</accession>
<dbReference type="GO" id="GO:0016791">
    <property type="term" value="F:phosphatase activity"/>
    <property type="evidence" value="ECO:0007669"/>
    <property type="project" value="TreeGrafter"/>
</dbReference>
<evidence type="ECO:0000256" key="1">
    <source>
        <dbReference type="PIRSR" id="PIRSR613078-1"/>
    </source>
</evidence>
<dbReference type="Pfam" id="PF00300">
    <property type="entry name" value="His_Phos_1"/>
    <property type="match status" value="1"/>
</dbReference>
<dbReference type="CDD" id="cd07067">
    <property type="entry name" value="HP_PGM_like"/>
    <property type="match status" value="1"/>
</dbReference>
<gene>
    <name evidence="4" type="ORF">SAMN02745157_0842</name>
</gene>